<comment type="caution">
    <text evidence="3">The sequence shown here is derived from an EMBL/GenBank/DDBJ whole genome shotgun (WGS) entry which is preliminary data.</text>
</comment>
<proteinExistence type="predicted"/>
<keyword evidence="1" id="KW-0812">Transmembrane</keyword>
<reference evidence="3" key="1">
    <citation type="submission" date="2024-05" db="EMBL/GenBank/DDBJ databases">
        <title>Metabacillus sp. nov., isolated from the rhizosphere soil of tomato plants.</title>
        <authorList>
            <person name="Ma R."/>
        </authorList>
    </citation>
    <scope>NUCLEOTIDE SEQUENCE</scope>
    <source>
        <strain evidence="3">DBTR6</strain>
    </source>
</reference>
<feature type="transmembrane region" description="Helical" evidence="1">
    <location>
        <begin position="62"/>
        <end position="78"/>
    </location>
</feature>
<dbReference type="NCBIfam" id="NF037970">
    <property type="entry name" value="vanZ_1"/>
    <property type="match status" value="1"/>
</dbReference>
<dbReference type="InterPro" id="IPR006976">
    <property type="entry name" value="VanZ-like"/>
</dbReference>
<evidence type="ECO:0000256" key="1">
    <source>
        <dbReference type="SAM" id="Phobius"/>
    </source>
</evidence>
<feature type="transmembrane region" description="Helical" evidence="1">
    <location>
        <begin position="112"/>
        <end position="135"/>
    </location>
</feature>
<feature type="domain" description="VanZ-like" evidence="2">
    <location>
        <begin position="8"/>
        <end position="128"/>
    </location>
</feature>
<evidence type="ECO:0000313" key="3">
    <source>
        <dbReference type="EMBL" id="MBZ5749068.1"/>
    </source>
</evidence>
<accession>A0ABS7UL78</accession>
<keyword evidence="1" id="KW-0472">Membrane</keyword>
<evidence type="ECO:0000313" key="4">
    <source>
        <dbReference type="Proteomes" id="UP001165287"/>
    </source>
</evidence>
<feature type="transmembrane region" description="Helical" evidence="1">
    <location>
        <begin position="84"/>
        <end position="103"/>
    </location>
</feature>
<keyword evidence="1" id="KW-1133">Transmembrane helix</keyword>
<feature type="transmembrane region" description="Helical" evidence="1">
    <location>
        <begin position="6"/>
        <end position="26"/>
    </location>
</feature>
<sequence length="144" mass="16946">MRTFIVTCYIGMIFIFTCTESLFLLLQEQKLSFQFNASPSFSDFFINDLINHPDITYFNQKAGHIICFFILALLLYWASHRVWLTTLLFLIVAFSTELAQLFFSRSGRLLDVFYDSIGLTMFLAFYLFYQVIVVLDRSDSYRVD</sequence>
<evidence type="ECO:0000259" key="2">
    <source>
        <dbReference type="Pfam" id="PF04892"/>
    </source>
</evidence>
<keyword evidence="4" id="KW-1185">Reference proteome</keyword>
<dbReference type="Proteomes" id="UP001165287">
    <property type="component" value="Unassembled WGS sequence"/>
</dbReference>
<organism evidence="3 4">
    <name type="scientific">Metabacillus rhizolycopersici</name>
    <dbReference type="NCBI Taxonomy" id="2875709"/>
    <lineage>
        <taxon>Bacteria</taxon>
        <taxon>Bacillati</taxon>
        <taxon>Bacillota</taxon>
        <taxon>Bacilli</taxon>
        <taxon>Bacillales</taxon>
        <taxon>Bacillaceae</taxon>
        <taxon>Metabacillus</taxon>
    </lineage>
</organism>
<dbReference type="EMBL" id="JAIQUM010000003">
    <property type="protein sequence ID" value="MBZ5749068.1"/>
    <property type="molecule type" value="Genomic_DNA"/>
</dbReference>
<dbReference type="RefSeq" id="WP_224136496.1">
    <property type="nucleotide sequence ID" value="NZ_JAIQUM010000003.1"/>
</dbReference>
<dbReference type="Pfam" id="PF04892">
    <property type="entry name" value="VanZ"/>
    <property type="match status" value="1"/>
</dbReference>
<protein>
    <submittedName>
        <fullName evidence="3">VanZ family protein</fullName>
    </submittedName>
</protein>
<gene>
    <name evidence="3" type="ORF">K9V48_02155</name>
</gene>
<name>A0ABS7UL78_9BACI</name>